<organism evidence="2 3">
    <name type="scientific">Protopolystoma xenopodis</name>
    <dbReference type="NCBI Taxonomy" id="117903"/>
    <lineage>
        <taxon>Eukaryota</taxon>
        <taxon>Metazoa</taxon>
        <taxon>Spiralia</taxon>
        <taxon>Lophotrochozoa</taxon>
        <taxon>Platyhelminthes</taxon>
        <taxon>Monogenea</taxon>
        <taxon>Polyopisthocotylea</taxon>
        <taxon>Polystomatidea</taxon>
        <taxon>Polystomatidae</taxon>
        <taxon>Protopolystoma</taxon>
    </lineage>
</organism>
<reference evidence="2" key="1">
    <citation type="submission" date="2018-11" db="EMBL/GenBank/DDBJ databases">
        <authorList>
            <consortium name="Pathogen Informatics"/>
        </authorList>
    </citation>
    <scope>NUCLEOTIDE SEQUENCE</scope>
</reference>
<feature type="region of interest" description="Disordered" evidence="1">
    <location>
        <begin position="116"/>
        <end position="182"/>
    </location>
</feature>
<feature type="region of interest" description="Disordered" evidence="1">
    <location>
        <begin position="1"/>
        <end position="95"/>
    </location>
</feature>
<feature type="compositionally biased region" description="Polar residues" evidence="1">
    <location>
        <begin position="116"/>
        <end position="135"/>
    </location>
</feature>
<comment type="caution">
    <text evidence="2">The sequence shown here is derived from an EMBL/GenBank/DDBJ whole genome shotgun (WGS) entry which is preliminary data.</text>
</comment>
<accession>A0A448WES6</accession>
<protein>
    <submittedName>
        <fullName evidence="2">Uncharacterized protein</fullName>
    </submittedName>
</protein>
<gene>
    <name evidence="2" type="ORF">PXEA_LOCUS3465</name>
</gene>
<feature type="compositionally biased region" description="Gly residues" evidence="1">
    <location>
        <begin position="149"/>
        <end position="158"/>
    </location>
</feature>
<dbReference type="Proteomes" id="UP000784294">
    <property type="component" value="Unassembled WGS sequence"/>
</dbReference>
<feature type="compositionally biased region" description="Polar residues" evidence="1">
    <location>
        <begin position="159"/>
        <end position="182"/>
    </location>
</feature>
<proteinExistence type="predicted"/>
<evidence type="ECO:0000313" key="2">
    <source>
        <dbReference type="EMBL" id="VEL10025.1"/>
    </source>
</evidence>
<sequence>MIGISSSVNSTPESTSESIHRPFQRTDIGRASDRPAGRPGFGVKSFVIGTTGMRGSGVSSEAGDREDTSTTEVVTTTSRNSARGTSSTTGASTATSTAAITPATVLLHTAYTNTPRQRSSIDAGGTTTMPVSEATTGYAGGHWRRSIATGGGGGGTGGSNEKSTGITGVSARLTSATVSSAG</sequence>
<dbReference type="EMBL" id="CAAALY010007848">
    <property type="protein sequence ID" value="VEL10025.1"/>
    <property type="molecule type" value="Genomic_DNA"/>
</dbReference>
<evidence type="ECO:0000256" key="1">
    <source>
        <dbReference type="SAM" id="MobiDB-lite"/>
    </source>
</evidence>
<feature type="compositionally biased region" description="Low complexity" evidence="1">
    <location>
        <begin position="1"/>
        <end position="17"/>
    </location>
</feature>
<feature type="compositionally biased region" description="Basic and acidic residues" evidence="1">
    <location>
        <begin position="27"/>
        <end position="36"/>
    </location>
</feature>
<keyword evidence="3" id="KW-1185">Reference proteome</keyword>
<name>A0A448WES6_9PLAT</name>
<evidence type="ECO:0000313" key="3">
    <source>
        <dbReference type="Proteomes" id="UP000784294"/>
    </source>
</evidence>
<feature type="compositionally biased region" description="Low complexity" evidence="1">
    <location>
        <begin position="70"/>
        <end position="95"/>
    </location>
</feature>
<dbReference type="AlphaFoldDB" id="A0A448WES6"/>